<sequence length="108" mass="11946">MTETTHHLCTCSNITVDCADVAGGVIGQVELTVGAVCLLVPHPHPVGRHCVPCQFTYHLVISKEVCISLEAVLTRRWRQSSHLCLLIVTFQVHRINEVISIDGEQFTI</sequence>
<dbReference type="EMBL" id="JAODUO010001231">
    <property type="protein sequence ID" value="KAK2168428.1"/>
    <property type="molecule type" value="Genomic_DNA"/>
</dbReference>
<evidence type="ECO:0000313" key="2">
    <source>
        <dbReference type="Proteomes" id="UP001209878"/>
    </source>
</evidence>
<protein>
    <submittedName>
        <fullName evidence="1">Uncharacterized protein</fullName>
    </submittedName>
</protein>
<organism evidence="1 2">
    <name type="scientific">Ridgeia piscesae</name>
    <name type="common">Tubeworm</name>
    <dbReference type="NCBI Taxonomy" id="27915"/>
    <lineage>
        <taxon>Eukaryota</taxon>
        <taxon>Metazoa</taxon>
        <taxon>Spiralia</taxon>
        <taxon>Lophotrochozoa</taxon>
        <taxon>Annelida</taxon>
        <taxon>Polychaeta</taxon>
        <taxon>Sedentaria</taxon>
        <taxon>Canalipalpata</taxon>
        <taxon>Sabellida</taxon>
        <taxon>Siboglinidae</taxon>
        <taxon>Ridgeia</taxon>
    </lineage>
</organism>
<name>A0AAD9NH60_RIDPI</name>
<dbReference type="AlphaFoldDB" id="A0AAD9NH60"/>
<comment type="caution">
    <text evidence="1">The sequence shown here is derived from an EMBL/GenBank/DDBJ whole genome shotgun (WGS) entry which is preliminary data.</text>
</comment>
<gene>
    <name evidence="1" type="ORF">NP493_1225g01000</name>
</gene>
<keyword evidence="2" id="KW-1185">Reference proteome</keyword>
<evidence type="ECO:0000313" key="1">
    <source>
        <dbReference type="EMBL" id="KAK2168428.1"/>
    </source>
</evidence>
<proteinExistence type="predicted"/>
<reference evidence="1" key="1">
    <citation type="journal article" date="2023" name="Mol. Biol. Evol.">
        <title>Third-Generation Sequencing Reveals the Adaptive Role of the Epigenome in Three Deep-Sea Polychaetes.</title>
        <authorList>
            <person name="Perez M."/>
            <person name="Aroh O."/>
            <person name="Sun Y."/>
            <person name="Lan Y."/>
            <person name="Juniper S.K."/>
            <person name="Young C.R."/>
            <person name="Angers B."/>
            <person name="Qian P.Y."/>
        </authorList>
    </citation>
    <scope>NUCLEOTIDE SEQUENCE</scope>
    <source>
        <strain evidence="1">R07B-5</strain>
    </source>
</reference>
<dbReference type="Proteomes" id="UP001209878">
    <property type="component" value="Unassembled WGS sequence"/>
</dbReference>
<accession>A0AAD9NH60</accession>